<organism evidence="3 4">
    <name type="scientific">Aspergillus ruber (strain CBS 135680)</name>
    <dbReference type="NCBI Taxonomy" id="1388766"/>
    <lineage>
        <taxon>Eukaryota</taxon>
        <taxon>Fungi</taxon>
        <taxon>Dikarya</taxon>
        <taxon>Ascomycota</taxon>
        <taxon>Pezizomycotina</taxon>
        <taxon>Eurotiomycetes</taxon>
        <taxon>Eurotiomycetidae</taxon>
        <taxon>Eurotiales</taxon>
        <taxon>Aspergillaceae</taxon>
        <taxon>Aspergillus</taxon>
        <taxon>Aspergillus subgen. Aspergillus</taxon>
    </lineage>
</organism>
<evidence type="ECO:0000256" key="1">
    <source>
        <dbReference type="ARBA" id="ARBA00008903"/>
    </source>
</evidence>
<dbReference type="PANTHER" id="PTHR13812">
    <property type="entry name" value="KETIMINE REDUCTASE MU-CRYSTALLIN"/>
    <property type="match status" value="1"/>
</dbReference>
<dbReference type="GeneID" id="63700358"/>
<keyword evidence="2" id="KW-0812">Transmembrane</keyword>
<reference evidence="4" key="1">
    <citation type="journal article" date="2014" name="Nat. Commun.">
        <title>Genomic adaptations of the halophilic Dead Sea filamentous fungus Eurotium rubrum.</title>
        <authorList>
            <person name="Kis-Papo T."/>
            <person name="Weig A.R."/>
            <person name="Riley R."/>
            <person name="Persoh D."/>
            <person name="Salamov A."/>
            <person name="Sun H."/>
            <person name="Lipzen A."/>
            <person name="Wasser S.P."/>
            <person name="Rambold G."/>
            <person name="Grigoriev I.V."/>
            <person name="Nevo E."/>
        </authorList>
    </citation>
    <scope>NUCLEOTIDE SEQUENCE [LARGE SCALE GENOMIC DNA]</scope>
    <source>
        <strain evidence="4">CBS 135680</strain>
    </source>
</reference>
<evidence type="ECO:0000256" key="2">
    <source>
        <dbReference type="SAM" id="Phobius"/>
    </source>
</evidence>
<protein>
    <submittedName>
        <fullName evidence="3">Uncharacterized protein</fullName>
    </submittedName>
</protein>
<dbReference type="RefSeq" id="XP_040633739.1">
    <property type="nucleotide sequence ID" value="XM_040785234.1"/>
</dbReference>
<keyword evidence="2" id="KW-0472">Membrane</keyword>
<feature type="transmembrane region" description="Helical" evidence="2">
    <location>
        <begin position="213"/>
        <end position="236"/>
    </location>
</feature>
<sequence length="245" mass="26961">ATVLFSWREYVGTIVIFGTGMQTLRHTRFILMLRREVSPSEERVGGLIATVSKENRGRWRSGCFFHYVNFAALNAQRDIEGYLNGTDCIFCTTLSKKPLFPASCLTKAEMMKGGRRPFILAIGSWQPDVIELNLSLLHDTIAASGGYSPNTGESKGVILIDGRSFGLESCSELVQSGIVTRDIVEFGEIIASRTGGKKYEHLIRANQFVSEGFVVYMSVGVSLTDFAVGGAILGLYKKKQKSLLN</sequence>
<proteinExistence type="inferred from homology"/>
<dbReference type="PANTHER" id="PTHR13812:SF19">
    <property type="entry name" value="KETIMINE REDUCTASE MU-CRYSTALLIN"/>
    <property type="match status" value="1"/>
</dbReference>
<dbReference type="EMBL" id="KK088477">
    <property type="protein sequence ID" value="EYE90049.1"/>
    <property type="molecule type" value="Genomic_DNA"/>
</dbReference>
<dbReference type="STRING" id="1388766.A0A017S0D0"/>
<evidence type="ECO:0000313" key="3">
    <source>
        <dbReference type="EMBL" id="EYE90049.1"/>
    </source>
</evidence>
<gene>
    <name evidence="3" type="ORF">EURHEDRAFT_468120</name>
</gene>
<dbReference type="Proteomes" id="UP000019804">
    <property type="component" value="Unassembled WGS sequence"/>
</dbReference>
<name>A0A017S0D0_ASPRC</name>
<comment type="similarity">
    <text evidence="1">Belongs to the ornithine cyclodeaminase/mu-crystallin family.</text>
</comment>
<dbReference type="InterPro" id="IPR003462">
    <property type="entry name" value="ODC_Mu_crystall"/>
</dbReference>
<accession>A0A017S0D0</accession>
<dbReference type="Gene3D" id="3.40.50.720">
    <property type="entry name" value="NAD(P)-binding Rossmann-like Domain"/>
    <property type="match status" value="1"/>
</dbReference>
<dbReference type="HOGENOM" id="CLU_1135782_0_0_1"/>
<evidence type="ECO:0000313" key="4">
    <source>
        <dbReference type="Proteomes" id="UP000019804"/>
    </source>
</evidence>
<dbReference type="InterPro" id="IPR036291">
    <property type="entry name" value="NAD(P)-bd_dom_sf"/>
</dbReference>
<dbReference type="OrthoDB" id="41492at2759"/>
<keyword evidence="2" id="KW-1133">Transmembrane helix</keyword>
<dbReference type="SUPFAM" id="SSF51735">
    <property type="entry name" value="NAD(P)-binding Rossmann-fold domains"/>
    <property type="match status" value="1"/>
</dbReference>
<dbReference type="AlphaFoldDB" id="A0A017S0D0"/>
<dbReference type="GO" id="GO:0005737">
    <property type="term" value="C:cytoplasm"/>
    <property type="evidence" value="ECO:0007669"/>
    <property type="project" value="TreeGrafter"/>
</dbReference>
<feature type="non-terminal residue" evidence="3">
    <location>
        <position position="1"/>
    </location>
</feature>
<keyword evidence="4" id="KW-1185">Reference proteome</keyword>